<evidence type="ECO:0000313" key="4">
    <source>
        <dbReference type="Proteomes" id="UP000193922"/>
    </source>
</evidence>
<comment type="caution">
    <text evidence="3">The sequence shown here is derived from an EMBL/GenBank/DDBJ whole genome shotgun (WGS) entry which is preliminary data.</text>
</comment>
<feature type="region of interest" description="Disordered" evidence="1">
    <location>
        <begin position="237"/>
        <end position="265"/>
    </location>
</feature>
<gene>
    <name evidence="3" type="ORF">DL89DRAFT_320842</name>
</gene>
<dbReference type="InterPro" id="IPR036610">
    <property type="entry name" value="PEBP-like_sf"/>
</dbReference>
<dbReference type="InterPro" id="IPR035810">
    <property type="entry name" value="PEBP_euk"/>
</dbReference>
<dbReference type="CDD" id="cd00866">
    <property type="entry name" value="PEBP_euk"/>
    <property type="match status" value="1"/>
</dbReference>
<evidence type="ECO:0000256" key="2">
    <source>
        <dbReference type="SAM" id="SignalP"/>
    </source>
</evidence>
<dbReference type="GeneID" id="63807887"/>
<evidence type="ECO:0000313" key="3">
    <source>
        <dbReference type="EMBL" id="ORX73202.1"/>
    </source>
</evidence>
<name>A0A1Y1WI99_9FUNG</name>
<feature type="signal peptide" evidence="2">
    <location>
        <begin position="1"/>
        <end position="18"/>
    </location>
</feature>
<keyword evidence="2" id="KW-0732">Signal</keyword>
<proteinExistence type="predicted"/>
<accession>A0A1Y1WI99</accession>
<dbReference type="Gene3D" id="3.90.280.10">
    <property type="entry name" value="PEBP-like"/>
    <property type="match status" value="1"/>
</dbReference>
<protein>
    <submittedName>
        <fullName evidence="3">PEBP-like protein</fullName>
    </submittedName>
</protein>
<evidence type="ECO:0000256" key="1">
    <source>
        <dbReference type="SAM" id="MobiDB-lite"/>
    </source>
</evidence>
<dbReference type="STRING" id="61395.A0A1Y1WI99"/>
<reference evidence="3 4" key="1">
    <citation type="submission" date="2016-07" db="EMBL/GenBank/DDBJ databases">
        <title>Pervasive Adenine N6-methylation of Active Genes in Fungi.</title>
        <authorList>
            <consortium name="DOE Joint Genome Institute"/>
            <person name="Mondo S.J."/>
            <person name="Dannebaum R.O."/>
            <person name="Kuo R.C."/>
            <person name="Labutti K."/>
            <person name="Haridas S."/>
            <person name="Kuo A."/>
            <person name="Salamov A."/>
            <person name="Ahrendt S.R."/>
            <person name="Lipzen A."/>
            <person name="Sullivan W."/>
            <person name="Andreopoulos W.B."/>
            <person name="Clum A."/>
            <person name="Lindquist E."/>
            <person name="Daum C."/>
            <person name="Ramamoorthy G.K."/>
            <person name="Gryganskyi A."/>
            <person name="Culley D."/>
            <person name="Magnuson J.K."/>
            <person name="James T.Y."/>
            <person name="O'Malley M.A."/>
            <person name="Stajich J.E."/>
            <person name="Spatafora J.W."/>
            <person name="Visel A."/>
            <person name="Grigoriev I.V."/>
        </authorList>
    </citation>
    <scope>NUCLEOTIDE SEQUENCE [LARGE SCALE GENOMIC DNA]</scope>
    <source>
        <strain evidence="3 4">ATCC 12442</strain>
    </source>
</reference>
<dbReference type="AlphaFoldDB" id="A0A1Y1WI99"/>
<dbReference type="Proteomes" id="UP000193922">
    <property type="component" value="Unassembled WGS sequence"/>
</dbReference>
<dbReference type="OrthoDB" id="2506647at2759"/>
<keyword evidence="4" id="KW-1185">Reference proteome</keyword>
<sequence length="289" mass="30337">MRSSAVLTALTCALGVYAAGGVNYDFASPLIGNLESTQIIPDVFPATFEPKIYLNVTYNDDSISTGEILTPADTAKEPTVVYEADPSKFYTLAFLDAGDSTIPNRSNDLTRNWLVVNIPGSDIAKGSSTGTPYMGTKNPDCGMTRYVYALAEQPKEIPNLTVSASRDKFDLMGYFNSNKMTMVGANFIVALTDSNELCPGASLPSHADDFFDESASELSSESSVELGSLDSLDLVDSAESSTHSASTSTSSSGAKTTQPNSASGNSPNGLALSLIAALAMVAVGSTNYF</sequence>
<organism evidence="3 4">
    <name type="scientific">Linderina pennispora</name>
    <dbReference type="NCBI Taxonomy" id="61395"/>
    <lineage>
        <taxon>Eukaryota</taxon>
        <taxon>Fungi</taxon>
        <taxon>Fungi incertae sedis</taxon>
        <taxon>Zoopagomycota</taxon>
        <taxon>Kickxellomycotina</taxon>
        <taxon>Kickxellomycetes</taxon>
        <taxon>Kickxellales</taxon>
        <taxon>Kickxellaceae</taxon>
        <taxon>Linderina</taxon>
    </lineage>
</organism>
<dbReference type="PANTHER" id="PTHR11362">
    <property type="entry name" value="PHOSPHATIDYLETHANOLAMINE-BINDING PROTEIN"/>
    <property type="match status" value="1"/>
</dbReference>
<feature type="chain" id="PRO_5013254309" evidence="2">
    <location>
        <begin position="19"/>
        <end position="289"/>
    </location>
</feature>
<dbReference type="PANTHER" id="PTHR11362:SF82">
    <property type="entry name" value="PHOSPHATIDYLETHANOLAMINE-BINDING PROTEIN 4"/>
    <property type="match status" value="1"/>
</dbReference>
<dbReference type="EMBL" id="MCFD01000002">
    <property type="protein sequence ID" value="ORX73202.1"/>
    <property type="molecule type" value="Genomic_DNA"/>
</dbReference>
<feature type="compositionally biased region" description="Low complexity" evidence="1">
    <location>
        <begin position="237"/>
        <end position="257"/>
    </location>
</feature>
<dbReference type="SUPFAM" id="SSF49777">
    <property type="entry name" value="PEBP-like"/>
    <property type="match status" value="1"/>
</dbReference>
<dbReference type="RefSeq" id="XP_040746542.1">
    <property type="nucleotide sequence ID" value="XM_040891239.1"/>
</dbReference>